<feature type="region of interest" description="Disordered" evidence="1">
    <location>
        <begin position="38"/>
        <end position="57"/>
    </location>
</feature>
<keyword evidence="4" id="KW-1185">Reference proteome</keyword>
<evidence type="ECO:0000256" key="1">
    <source>
        <dbReference type="SAM" id="MobiDB-lite"/>
    </source>
</evidence>
<feature type="compositionally biased region" description="Basic and acidic residues" evidence="1">
    <location>
        <begin position="41"/>
        <end position="57"/>
    </location>
</feature>
<proteinExistence type="predicted"/>
<protein>
    <submittedName>
        <fullName evidence="2 3">Uncharacterized protein</fullName>
    </submittedName>
</protein>
<gene>
    <name evidence="2" type="ORF">SSS_2282</name>
</gene>
<dbReference type="Proteomes" id="UP000070412">
    <property type="component" value="Unassembled WGS sequence"/>
</dbReference>
<evidence type="ECO:0000313" key="2">
    <source>
        <dbReference type="EMBL" id="KAF7487882.1"/>
    </source>
</evidence>
<evidence type="ECO:0000313" key="3">
    <source>
        <dbReference type="EnsemblMetazoa" id="KAF7487882.1"/>
    </source>
</evidence>
<accession>A0A834R218</accession>
<dbReference type="EMBL" id="WVUK01000066">
    <property type="protein sequence ID" value="KAF7487882.1"/>
    <property type="molecule type" value="Genomic_DNA"/>
</dbReference>
<organism evidence="2">
    <name type="scientific">Sarcoptes scabiei</name>
    <name type="common">Itch mite</name>
    <name type="synonym">Acarus scabiei</name>
    <dbReference type="NCBI Taxonomy" id="52283"/>
    <lineage>
        <taxon>Eukaryota</taxon>
        <taxon>Metazoa</taxon>
        <taxon>Ecdysozoa</taxon>
        <taxon>Arthropoda</taxon>
        <taxon>Chelicerata</taxon>
        <taxon>Arachnida</taxon>
        <taxon>Acari</taxon>
        <taxon>Acariformes</taxon>
        <taxon>Sarcoptiformes</taxon>
        <taxon>Astigmata</taxon>
        <taxon>Psoroptidia</taxon>
        <taxon>Sarcoptoidea</taxon>
        <taxon>Sarcoptidae</taxon>
        <taxon>Sarcoptinae</taxon>
        <taxon>Sarcoptes</taxon>
    </lineage>
</organism>
<name>A0A834R218_SARSC</name>
<dbReference type="OrthoDB" id="10255000at2759"/>
<dbReference type="EnsemblMetazoa" id="SSS_2282s_mrna">
    <property type="protein sequence ID" value="KAF7487882.1"/>
    <property type="gene ID" value="SSS_2282"/>
</dbReference>
<reference evidence="2" key="2">
    <citation type="submission" date="2020-01" db="EMBL/GenBank/DDBJ databases">
        <authorList>
            <person name="Korhonen P.K.K."/>
            <person name="Guangxu M.G."/>
            <person name="Wang T.W."/>
            <person name="Stroehlein A.J.S."/>
            <person name="Young N.D."/>
            <person name="Ang C.-S.A."/>
            <person name="Fernando D.W.F."/>
            <person name="Lu H.L."/>
            <person name="Taylor S.T."/>
            <person name="Ehtesham M.E.M."/>
            <person name="Najaraj S.H.N."/>
            <person name="Harsha G.H.G."/>
            <person name="Madugundu A.M."/>
            <person name="Renuse S.R."/>
            <person name="Holt D.H."/>
            <person name="Pandey A.P."/>
            <person name="Papenfuss A.P."/>
            <person name="Gasser R.B.G."/>
            <person name="Fischer K.F."/>
        </authorList>
    </citation>
    <scope>NUCLEOTIDE SEQUENCE</scope>
    <source>
        <strain evidence="2">SSS_KF_BRIS2020</strain>
    </source>
</reference>
<evidence type="ECO:0000313" key="4">
    <source>
        <dbReference type="Proteomes" id="UP000070412"/>
    </source>
</evidence>
<reference evidence="3" key="3">
    <citation type="submission" date="2022-06" db="UniProtKB">
        <authorList>
            <consortium name="EnsemblMetazoa"/>
        </authorList>
    </citation>
    <scope>IDENTIFICATION</scope>
</reference>
<reference evidence="4" key="1">
    <citation type="journal article" date="2020" name="PLoS Negl. Trop. Dis.">
        <title>High-quality nuclear genome for Sarcoptes scabiei-A critical resource for a neglected parasite.</title>
        <authorList>
            <person name="Korhonen P.K."/>
            <person name="Gasser R.B."/>
            <person name="Ma G."/>
            <person name="Wang T."/>
            <person name="Stroehlein A.J."/>
            <person name="Young N.D."/>
            <person name="Ang C.S."/>
            <person name="Fernando D.D."/>
            <person name="Lu H.C."/>
            <person name="Taylor S."/>
            <person name="Reynolds S.L."/>
            <person name="Mofiz E."/>
            <person name="Najaraj S.H."/>
            <person name="Gowda H."/>
            <person name="Madugundu A."/>
            <person name="Renuse S."/>
            <person name="Holt D."/>
            <person name="Pandey A."/>
            <person name="Papenfuss A.T."/>
            <person name="Fischer K."/>
        </authorList>
    </citation>
    <scope>NUCLEOTIDE SEQUENCE [LARGE SCALE GENOMIC DNA]</scope>
</reference>
<dbReference type="AlphaFoldDB" id="A0A834R218"/>
<sequence>MFEIMSQLEQQLQQNRSIALDYNDTTLYENSQCETLPSLSFDDHKNSQANDLKRSDEGQHGRDYFLKELNDKIQRLREENFDLKMKLYLLESNDNFSDGSEFKRKIIEEFDRKNEEILNLKKSLLLKDSENIKLKQRQSPEKSVNVKDDKIPNFYKKFAIPIQKISSNCPNCMKINEILIGKIFRTFPDEKKLQQLFEGLMISITQLNGSRDGKSDLKNDKIHQMSSPKNLNENKNSNIENHHRECNESSLSFETVVNHHKISSNYVIKENDSSMLSNERIKIALNNQIDNLERIRNKINLNLDSINICD</sequence>